<name>A0A7R7DV44_9ACTN</name>
<gene>
    <name evidence="2" type="ORF">Athai_59150</name>
</gene>
<proteinExistence type="predicted"/>
<dbReference type="KEGG" id="atl:Athai_59150"/>
<evidence type="ECO:0000256" key="1">
    <source>
        <dbReference type="SAM" id="MobiDB-lite"/>
    </source>
</evidence>
<dbReference type="Proteomes" id="UP000611640">
    <property type="component" value="Chromosome"/>
</dbReference>
<organism evidence="2 3">
    <name type="scientific">Actinocatenispora thailandica</name>
    <dbReference type="NCBI Taxonomy" id="227318"/>
    <lineage>
        <taxon>Bacteria</taxon>
        <taxon>Bacillati</taxon>
        <taxon>Actinomycetota</taxon>
        <taxon>Actinomycetes</taxon>
        <taxon>Micromonosporales</taxon>
        <taxon>Micromonosporaceae</taxon>
        <taxon>Actinocatenispora</taxon>
    </lineage>
</organism>
<reference evidence="2 3" key="1">
    <citation type="submission" date="2020-08" db="EMBL/GenBank/DDBJ databases">
        <title>Whole genome shotgun sequence of Actinocatenispora thailandica NBRC 105041.</title>
        <authorList>
            <person name="Komaki H."/>
            <person name="Tamura T."/>
        </authorList>
    </citation>
    <scope>NUCLEOTIDE SEQUENCE [LARGE SCALE GENOMIC DNA]</scope>
    <source>
        <strain evidence="2 3">NBRC 105041</strain>
    </source>
</reference>
<dbReference type="AlphaFoldDB" id="A0A7R7DV44"/>
<protein>
    <submittedName>
        <fullName evidence="2">Uncharacterized protein</fullName>
    </submittedName>
</protein>
<evidence type="ECO:0000313" key="3">
    <source>
        <dbReference type="Proteomes" id="UP000611640"/>
    </source>
</evidence>
<feature type="compositionally biased region" description="Low complexity" evidence="1">
    <location>
        <begin position="47"/>
        <end position="61"/>
    </location>
</feature>
<keyword evidence="3" id="KW-1185">Reference proteome</keyword>
<dbReference type="EMBL" id="AP023355">
    <property type="protein sequence ID" value="BCJ38412.1"/>
    <property type="molecule type" value="Genomic_DNA"/>
</dbReference>
<accession>A0A7R7DV44</accession>
<feature type="region of interest" description="Disordered" evidence="1">
    <location>
        <begin position="26"/>
        <end position="92"/>
    </location>
</feature>
<sequence>MGGAGLAGGRTAEINDVPAVLDAHGFARSGSRRGAAPIPGEWDRGRVVPSVAAGSGGVPARAPRRRDHSKGVTPFGVPRPVGPSYPWTPVHR</sequence>
<evidence type="ECO:0000313" key="2">
    <source>
        <dbReference type="EMBL" id="BCJ38412.1"/>
    </source>
</evidence>